<comment type="subcellular location">
    <subcellularLocation>
        <location evidence="2">Cell membrane</location>
        <topology evidence="2">Multi-pass membrane protein</topology>
    </subcellularLocation>
</comment>
<evidence type="ECO:0000256" key="2">
    <source>
        <dbReference type="ARBA" id="ARBA00004651"/>
    </source>
</evidence>
<dbReference type="EC" id="7.1.1.9" evidence="4"/>
<evidence type="ECO:0000256" key="1">
    <source>
        <dbReference type="ARBA" id="ARBA00002536"/>
    </source>
</evidence>
<evidence type="ECO:0000256" key="9">
    <source>
        <dbReference type="ARBA" id="ARBA00023136"/>
    </source>
</evidence>
<accession>A0ABV2QRC1</accession>
<keyword evidence="6 13" id="KW-0812">Transmembrane</keyword>
<evidence type="ECO:0000256" key="11">
    <source>
        <dbReference type="ARBA" id="ARBA00031401"/>
    </source>
</evidence>
<evidence type="ECO:0000256" key="12">
    <source>
        <dbReference type="ARBA" id="ARBA00047816"/>
    </source>
</evidence>
<evidence type="ECO:0000256" key="13">
    <source>
        <dbReference type="SAM" id="Phobius"/>
    </source>
</evidence>
<gene>
    <name evidence="14" type="ORF">ABIE21_003148</name>
</gene>
<evidence type="ECO:0000256" key="4">
    <source>
        <dbReference type="ARBA" id="ARBA00012949"/>
    </source>
</evidence>
<evidence type="ECO:0000256" key="5">
    <source>
        <dbReference type="ARBA" id="ARBA00022475"/>
    </source>
</evidence>
<reference evidence="14 15" key="1">
    <citation type="submission" date="2024-06" db="EMBL/GenBank/DDBJ databases">
        <title>Sorghum-associated microbial communities from plants grown in Nebraska, USA.</title>
        <authorList>
            <person name="Schachtman D."/>
        </authorList>
    </citation>
    <scope>NUCLEOTIDE SEQUENCE [LARGE SCALE GENOMIC DNA]</scope>
    <source>
        <strain evidence="14 15">2857</strain>
    </source>
</reference>
<feature type="transmembrane region" description="Helical" evidence="13">
    <location>
        <begin position="47"/>
        <end position="67"/>
    </location>
</feature>
<feature type="transmembrane region" description="Helical" evidence="13">
    <location>
        <begin position="124"/>
        <end position="144"/>
    </location>
</feature>
<protein>
    <recommendedName>
        <fullName evidence="4">cytochrome-c oxidase</fullName>
        <ecNumber evidence="4">7.1.1.9</ecNumber>
    </recommendedName>
    <alternativeName>
        <fullName evidence="11">Cytochrome aa3 subunit 4</fullName>
    </alternativeName>
    <alternativeName>
        <fullName evidence="10">Cytochrome c oxidase polypeptide IV</fullName>
    </alternativeName>
</protein>
<evidence type="ECO:0000256" key="3">
    <source>
        <dbReference type="ARBA" id="ARBA00006870"/>
    </source>
</evidence>
<dbReference type="EMBL" id="JBEPSJ010000004">
    <property type="protein sequence ID" value="MET4583622.1"/>
    <property type="molecule type" value="Genomic_DNA"/>
</dbReference>
<evidence type="ECO:0000313" key="14">
    <source>
        <dbReference type="EMBL" id="MET4583622.1"/>
    </source>
</evidence>
<keyword evidence="15" id="KW-1185">Reference proteome</keyword>
<keyword evidence="7" id="KW-1278">Translocase</keyword>
<evidence type="ECO:0000256" key="10">
    <source>
        <dbReference type="ARBA" id="ARBA00031366"/>
    </source>
</evidence>
<keyword evidence="9 13" id="KW-0472">Membrane</keyword>
<evidence type="ECO:0000256" key="7">
    <source>
        <dbReference type="ARBA" id="ARBA00022967"/>
    </source>
</evidence>
<keyword evidence="8 13" id="KW-1133">Transmembrane helix</keyword>
<evidence type="ECO:0000313" key="15">
    <source>
        <dbReference type="Proteomes" id="UP001549257"/>
    </source>
</evidence>
<dbReference type="Pfam" id="PF12270">
    <property type="entry name" value="Cyt_c_ox_IV"/>
    <property type="match status" value="1"/>
</dbReference>
<organism evidence="14 15">
    <name type="scientific">Conyzicola nivalis</name>
    <dbReference type="NCBI Taxonomy" id="1477021"/>
    <lineage>
        <taxon>Bacteria</taxon>
        <taxon>Bacillati</taxon>
        <taxon>Actinomycetota</taxon>
        <taxon>Actinomycetes</taxon>
        <taxon>Micrococcales</taxon>
        <taxon>Microbacteriaceae</taxon>
        <taxon>Conyzicola</taxon>
    </lineage>
</organism>
<name>A0ABV2QRC1_9MICO</name>
<dbReference type="PIRSF" id="PIRSF017385">
    <property type="entry name" value="CtaF"/>
    <property type="match status" value="1"/>
</dbReference>
<feature type="transmembrane region" description="Helical" evidence="13">
    <location>
        <begin position="100"/>
        <end position="118"/>
    </location>
</feature>
<feature type="transmembrane region" description="Helical" evidence="13">
    <location>
        <begin position="7"/>
        <end position="27"/>
    </location>
</feature>
<dbReference type="Proteomes" id="UP001549257">
    <property type="component" value="Unassembled WGS sequence"/>
</dbReference>
<sequence>MGANNKLFWILAGYFALLAVVYTVWSVFFNAQDFATTANNTGGGIEWAGTVALTLSAIAAALIAFYVGRTHRAQGGELPEDRPDANVDDGDAEQGFFSPWSWWPVMLAGALAVVFLGLALGPWLAFYGVPLVLIALTGWVYEYYRGLFAH</sequence>
<comment type="similarity">
    <text evidence="3">Belongs to the cytochrome c oxidase bacterial subunit CtaF family.</text>
</comment>
<keyword evidence="5" id="KW-1003">Cell membrane</keyword>
<evidence type="ECO:0000256" key="8">
    <source>
        <dbReference type="ARBA" id="ARBA00022989"/>
    </source>
</evidence>
<proteinExistence type="inferred from homology"/>
<comment type="caution">
    <text evidence="14">The sequence shown here is derived from an EMBL/GenBank/DDBJ whole genome shotgun (WGS) entry which is preliminary data.</text>
</comment>
<comment type="catalytic activity">
    <reaction evidence="12">
        <text>4 Fe(II)-[cytochrome c] + O2 + 8 H(+)(in) = 4 Fe(III)-[cytochrome c] + 2 H2O + 4 H(+)(out)</text>
        <dbReference type="Rhea" id="RHEA:11436"/>
        <dbReference type="Rhea" id="RHEA-COMP:10350"/>
        <dbReference type="Rhea" id="RHEA-COMP:14399"/>
        <dbReference type="ChEBI" id="CHEBI:15377"/>
        <dbReference type="ChEBI" id="CHEBI:15378"/>
        <dbReference type="ChEBI" id="CHEBI:15379"/>
        <dbReference type="ChEBI" id="CHEBI:29033"/>
        <dbReference type="ChEBI" id="CHEBI:29034"/>
        <dbReference type="EC" id="7.1.1.9"/>
    </reaction>
</comment>
<dbReference type="InterPro" id="IPR021050">
    <property type="entry name" value="Cyt_c_oxidase_su4_actinobac"/>
</dbReference>
<evidence type="ECO:0000256" key="6">
    <source>
        <dbReference type="ARBA" id="ARBA00022692"/>
    </source>
</evidence>
<comment type="function">
    <text evidence="1">Part of cytochrome c oxidase, its function is unknown.</text>
</comment>
<dbReference type="RefSeq" id="WP_354025788.1">
    <property type="nucleotide sequence ID" value="NZ_JBEPSJ010000004.1"/>
</dbReference>